<sequence>MPHYPTRSSLLNMTNRLVLAVSHVTVAGAINTLIIAALCTHFIFKKWEPMSIPTVTTLLLVLPMTLSGLLFSHFNTLTAVVCACLIFWTTLITSIVLYRLSPFHPLARYPGPIQAKISKLWTTWIVSQGRQHLYIEQLHLQYGDIVRIGPNELSIRDVSAIQALMGSTGWAKGPLWNGRTFHNPKPGLIALRSNAAHAAQRKAWNRAFNTTALKTYEPVIGRRVVQFASAIEAQNGTVDLAQWLSFFTHDFMCDMAFGGGTEMLRDGDVDGLWQGMKDGLEMSQVYETIPWASYYARYIPGMAMELKRFRAKCYQRAEQRLVAGSNVKDLLYYLSNEGSEAEETPLRSLAISEAVLAVIAGSDTTSSALSSTFWCLLRYPNYFKRLQEEVDRYYPSDDDALDPKHHPKMVFLDAVLKEVLRLYPAVPSGSQRSAEEGTKGKFIGPYYIPEGNQARIHFWSVQRDPRNFSDPESFYPDRWLIAEGLLPASKGFVHNPNAYVPFSFGPANCVGKNLALQEMRILICYTMQKLTMQFEEGWDPLEWERNLEDRMVYKTGRLPVIVGKRP</sequence>
<gene>
    <name evidence="1" type="ORF">BDY19DRAFT_995408</name>
</gene>
<reference evidence="1" key="1">
    <citation type="journal article" date="2021" name="Environ. Microbiol.">
        <title>Gene family expansions and transcriptome signatures uncover fungal adaptations to wood decay.</title>
        <authorList>
            <person name="Hage H."/>
            <person name="Miyauchi S."/>
            <person name="Viragh M."/>
            <person name="Drula E."/>
            <person name="Min B."/>
            <person name="Chaduli D."/>
            <person name="Navarro D."/>
            <person name="Favel A."/>
            <person name="Norest M."/>
            <person name="Lesage-Meessen L."/>
            <person name="Balint B."/>
            <person name="Merenyi Z."/>
            <person name="de Eugenio L."/>
            <person name="Morin E."/>
            <person name="Martinez A.T."/>
            <person name="Baldrian P."/>
            <person name="Stursova M."/>
            <person name="Martinez M.J."/>
            <person name="Novotny C."/>
            <person name="Magnuson J.K."/>
            <person name="Spatafora J.W."/>
            <person name="Maurice S."/>
            <person name="Pangilinan J."/>
            <person name="Andreopoulos W."/>
            <person name="LaButti K."/>
            <person name="Hundley H."/>
            <person name="Na H."/>
            <person name="Kuo A."/>
            <person name="Barry K."/>
            <person name="Lipzen A."/>
            <person name="Henrissat B."/>
            <person name="Riley R."/>
            <person name="Ahrendt S."/>
            <person name="Nagy L.G."/>
            <person name="Grigoriev I.V."/>
            <person name="Martin F."/>
            <person name="Rosso M.N."/>
        </authorList>
    </citation>
    <scope>NUCLEOTIDE SEQUENCE</scope>
    <source>
        <strain evidence="1">CBS 384.51</strain>
    </source>
</reference>
<dbReference type="EMBL" id="MU274920">
    <property type="protein sequence ID" value="KAI0086977.1"/>
    <property type="molecule type" value="Genomic_DNA"/>
</dbReference>
<proteinExistence type="predicted"/>
<protein>
    <submittedName>
        <fullName evidence="1">Cytochrome P450</fullName>
    </submittedName>
</protein>
<organism evidence="1 2">
    <name type="scientific">Irpex rosettiformis</name>
    <dbReference type="NCBI Taxonomy" id="378272"/>
    <lineage>
        <taxon>Eukaryota</taxon>
        <taxon>Fungi</taxon>
        <taxon>Dikarya</taxon>
        <taxon>Basidiomycota</taxon>
        <taxon>Agaricomycotina</taxon>
        <taxon>Agaricomycetes</taxon>
        <taxon>Polyporales</taxon>
        <taxon>Irpicaceae</taxon>
        <taxon>Irpex</taxon>
    </lineage>
</organism>
<evidence type="ECO:0000313" key="1">
    <source>
        <dbReference type="EMBL" id="KAI0086977.1"/>
    </source>
</evidence>
<keyword evidence="2" id="KW-1185">Reference proteome</keyword>
<dbReference type="Proteomes" id="UP001055072">
    <property type="component" value="Unassembled WGS sequence"/>
</dbReference>
<name>A0ACB8TY42_9APHY</name>
<accession>A0ACB8TY42</accession>
<evidence type="ECO:0000313" key="2">
    <source>
        <dbReference type="Proteomes" id="UP001055072"/>
    </source>
</evidence>
<comment type="caution">
    <text evidence="1">The sequence shown here is derived from an EMBL/GenBank/DDBJ whole genome shotgun (WGS) entry which is preliminary data.</text>
</comment>